<accession>A0A934R4K6</accession>
<dbReference type="RefSeq" id="WP_200350125.1">
    <property type="nucleotide sequence ID" value="NZ_BAABHZ010000005.1"/>
</dbReference>
<protein>
    <recommendedName>
        <fullName evidence="1">Calcineurin-like phosphoesterase domain-containing protein</fullName>
    </recommendedName>
</protein>
<comment type="caution">
    <text evidence="2">The sequence shown here is derived from an EMBL/GenBank/DDBJ whole genome shotgun (WGS) entry which is preliminary data.</text>
</comment>
<dbReference type="GO" id="GO:0016791">
    <property type="term" value="F:phosphatase activity"/>
    <property type="evidence" value="ECO:0007669"/>
    <property type="project" value="TreeGrafter"/>
</dbReference>
<dbReference type="InterPro" id="IPR050126">
    <property type="entry name" value="Ap4A_hydrolase"/>
</dbReference>
<proteinExistence type="predicted"/>
<dbReference type="AlphaFoldDB" id="A0A934R4K6"/>
<dbReference type="GO" id="GO:0005737">
    <property type="term" value="C:cytoplasm"/>
    <property type="evidence" value="ECO:0007669"/>
    <property type="project" value="TreeGrafter"/>
</dbReference>
<dbReference type="InterPro" id="IPR004843">
    <property type="entry name" value="Calcineurin-like_PHP"/>
</dbReference>
<sequence length="320" mass="35419">MREPVHYDIIGDIHGRFDKLAGLLQRMGYEREGAGFKPPAGRVALFLGDLIDPKEGHVLPGGVRATLRAVKAMMDAGHALCLMGNHELNAVYYHSKGPDGRWLRHHGSRNRRMHAGTLADFPDHRDPAGEWMSVWMPWLKKLPLWLDLGGIRAVHATWHEESIALLTGRDLADVDFFLAASDERTPEGNAVEILLKGLLAGLPEGVFFLDGAGIQRGRFRVCWWLFPEKGMPCGSLVFPANADIPDHPVSDDAIAGIPSYPLAAPPVFFGHYSKPSDSLLHPERHNVACLDHSAAKGGPLIAYRWRGERELDPAHYVRHG</sequence>
<dbReference type="EMBL" id="JAENIK010000005">
    <property type="protein sequence ID" value="MBK1815155.1"/>
    <property type="molecule type" value="Genomic_DNA"/>
</dbReference>
<dbReference type="SUPFAM" id="SSF56300">
    <property type="entry name" value="Metallo-dependent phosphatases"/>
    <property type="match status" value="1"/>
</dbReference>
<evidence type="ECO:0000313" key="2">
    <source>
        <dbReference type="EMBL" id="MBK1815155.1"/>
    </source>
</evidence>
<dbReference type="Proteomes" id="UP000600139">
    <property type="component" value="Unassembled WGS sequence"/>
</dbReference>
<dbReference type="Gene3D" id="3.60.21.10">
    <property type="match status" value="1"/>
</dbReference>
<feature type="domain" description="Calcineurin-like phosphoesterase" evidence="1">
    <location>
        <begin position="9"/>
        <end position="103"/>
    </location>
</feature>
<reference evidence="2" key="1">
    <citation type="submission" date="2021-01" db="EMBL/GenBank/DDBJ databases">
        <title>Modified the classification status of verrucomicrobia.</title>
        <authorList>
            <person name="Feng X."/>
        </authorList>
    </citation>
    <scope>NUCLEOTIDE SEQUENCE</scope>
    <source>
        <strain evidence="2">JCM 18052</strain>
    </source>
</reference>
<gene>
    <name evidence="2" type="ORF">JIN84_06000</name>
</gene>
<organism evidence="2 3">
    <name type="scientific">Luteolibacter yonseiensis</name>
    <dbReference type="NCBI Taxonomy" id="1144680"/>
    <lineage>
        <taxon>Bacteria</taxon>
        <taxon>Pseudomonadati</taxon>
        <taxon>Verrucomicrobiota</taxon>
        <taxon>Verrucomicrobiia</taxon>
        <taxon>Verrucomicrobiales</taxon>
        <taxon>Verrucomicrobiaceae</taxon>
        <taxon>Luteolibacter</taxon>
    </lineage>
</organism>
<evidence type="ECO:0000259" key="1">
    <source>
        <dbReference type="Pfam" id="PF00149"/>
    </source>
</evidence>
<dbReference type="PANTHER" id="PTHR42850">
    <property type="entry name" value="METALLOPHOSPHOESTERASE"/>
    <property type="match status" value="1"/>
</dbReference>
<dbReference type="InterPro" id="IPR029052">
    <property type="entry name" value="Metallo-depent_PP-like"/>
</dbReference>
<dbReference type="PANTHER" id="PTHR42850:SF7">
    <property type="entry name" value="BIS(5'-NUCLEOSYL)-TETRAPHOSPHATASE PRPE [ASYMMETRICAL]"/>
    <property type="match status" value="1"/>
</dbReference>
<evidence type="ECO:0000313" key="3">
    <source>
        <dbReference type="Proteomes" id="UP000600139"/>
    </source>
</evidence>
<keyword evidence="3" id="KW-1185">Reference proteome</keyword>
<dbReference type="Pfam" id="PF00149">
    <property type="entry name" value="Metallophos"/>
    <property type="match status" value="1"/>
</dbReference>
<name>A0A934R4K6_9BACT</name>